<evidence type="ECO:0000256" key="7">
    <source>
        <dbReference type="SAM" id="MobiDB-lite"/>
    </source>
</evidence>
<keyword evidence="5" id="KW-0802">TPR repeat</keyword>
<dbReference type="GO" id="GO:0006011">
    <property type="term" value="P:UDP-alpha-D-glucose metabolic process"/>
    <property type="evidence" value="ECO:0007669"/>
    <property type="project" value="InterPro"/>
</dbReference>
<evidence type="ECO:0000256" key="1">
    <source>
        <dbReference type="ARBA" id="ARBA00003476"/>
    </source>
</evidence>
<dbReference type="SUPFAM" id="SSF48452">
    <property type="entry name" value="TPR-like"/>
    <property type="match status" value="3"/>
</dbReference>
<proteinExistence type="predicted"/>
<evidence type="ECO:0000256" key="4">
    <source>
        <dbReference type="ARBA" id="ARBA00022737"/>
    </source>
</evidence>
<evidence type="ECO:0000313" key="10">
    <source>
        <dbReference type="EMBL" id="MQT91106.1"/>
    </source>
</evidence>
<dbReference type="PANTHER" id="PTHR44858:SF1">
    <property type="entry name" value="UDP-N-ACETYLGLUCOSAMINE--PEPTIDE N-ACETYLGLUCOSAMINYLTRANSFERASE SPINDLY-RELATED"/>
    <property type="match status" value="1"/>
</dbReference>
<dbReference type="GO" id="GO:0019867">
    <property type="term" value="C:outer membrane"/>
    <property type="evidence" value="ECO:0007669"/>
    <property type="project" value="InterPro"/>
</dbReference>
<comment type="pathway">
    <text evidence="2">Glycan metabolism; bacterial cellulose biosynthesis.</text>
</comment>
<dbReference type="Pfam" id="PF14559">
    <property type="entry name" value="TPR_19"/>
    <property type="match status" value="3"/>
</dbReference>
<dbReference type="GO" id="GO:0030244">
    <property type="term" value="P:cellulose biosynthetic process"/>
    <property type="evidence" value="ECO:0007669"/>
    <property type="project" value="UniProtKB-KW"/>
</dbReference>
<evidence type="ECO:0000259" key="9">
    <source>
        <dbReference type="Pfam" id="PF05420"/>
    </source>
</evidence>
<accession>A0A0J6IB99</accession>
<evidence type="ECO:0000256" key="8">
    <source>
        <dbReference type="SAM" id="SignalP"/>
    </source>
</evidence>
<feature type="region of interest" description="Disordered" evidence="7">
    <location>
        <begin position="820"/>
        <end position="851"/>
    </location>
</feature>
<dbReference type="PRINTS" id="PR01441">
    <property type="entry name" value="CELLSNTHASEC"/>
</dbReference>
<dbReference type="RefSeq" id="WP_048368897.1">
    <property type="nucleotide sequence ID" value="NZ_JYLD01000005.1"/>
</dbReference>
<evidence type="ECO:0000256" key="2">
    <source>
        <dbReference type="ARBA" id="ARBA00005186"/>
    </source>
</evidence>
<feature type="domain" description="Cellulose synthase operon C C-terminal" evidence="9">
    <location>
        <begin position="963"/>
        <end position="1291"/>
    </location>
</feature>
<evidence type="ECO:0000256" key="6">
    <source>
        <dbReference type="ARBA" id="ARBA00022916"/>
    </source>
</evidence>
<dbReference type="InterPro" id="IPR050498">
    <property type="entry name" value="Ycf3"/>
</dbReference>
<comment type="caution">
    <text evidence="10">The sequence shown here is derived from an EMBL/GenBank/DDBJ whole genome shotgun (WGS) entry which is preliminary data.</text>
</comment>
<dbReference type="InterPro" id="IPR019734">
    <property type="entry name" value="TPR_rpt"/>
</dbReference>
<dbReference type="InterPro" id="IPR003921">
    <property type="entry name" value="Cell_synth_C"/>
</dbReference>
<comment type="function">
    <text evidence="1">Required for maximal bacterial cellulose synthesis.</text>
</comment>
<dbReference type="InterPro" id="IPR011990">
    <property type="entry name" value="TPR-like_helical_dom_sf"/>
</dbReference>
<gene>
    <name evidence="10" type="ORF">GHO39_18475</name>
</gene>
<protein>
    <submittedName>
        <fullName evidence="10">Tetratricopeptide repeat protein</fullName>
    </submittedName>
</protein>
<feature type="region of interest" description="Disordered" evidence="7">
    <location>
        <begin position="1003"/>
        <end position="1023"/>
    </location>
</feature>
<dbReference type="Pfam" id="PF05420">
    <property type="entry name" value="BCSC_C"/>
    <property type="match status" value="1"/>
</dbReference>
<name>A0A0J6IB99_9PSED</name>
<feature type="compositionally biased region" description="Polar residues" evidence="7">
    <location>
        <begin position="826"/>
        <end position="847"/>
    </location>
</feature>
<dbReference type="Gene3D" id="1.25.40.10">
    <property type="entry name" value="Tetratricopeptide repeat domain"/>
    <property type="match status" value="5"/>
</dbReference>
<dbReference type="STRING" id="1608996.TU84_10010"/>
<keyword evidence="4" id="KW-0677">Repeat</keyword>
<dbReference type="UniPathway" id="UPA00694"/>
<feature type="signal peptide" evidence="8">
    <location>
        <begin position="1"/>
        <end position="23"/>
    </location>
</feature>
<sequence>MRSRRNSLVIGLMTAVIGATAHAENSDVQKVLIEQGQYWQARSDAPRAAEAWEKVLRLDAKQVDALYGMGLVSLKMNKPEQAKQYLARLQALSPRPWLAAQLEQDIALTDPKNIALLAEARRFADSDQRDQATETFRKLFAGRTPEGQVGREYYTNLAFNPTGWPEARKGFERLLRETPDEPILALFYAKHLVRHEDSRAEGIRALAKLSTRVDIGGDADESWRLALVWMGPPNAVQVPLFEQFLKVHPDDQGIRDLLNKGKSQSVAASRPVAWQPDPLVARGLQALEKNDQASAEQAFSARLKNKSNDPDALGGMGVVRQQQNRLAESEQLLNRAIANGGSRWKPALDNVRYWALLQQARGEAKNQPAKAQQSIAQAMRLNPKGFEARLALADVQAQNGQLDAAQSNYRQVLASQRGNAQAVQGLVNVLSQSGQADEALRLLDTLTPAQQAEVGGGGRLRALRSTQKAKIAEQRGDTRGAQQALLQAVNDDPDNVWTRFDLARLYLKTGEPQKARDLIDSYLKAHPTDVDALYTSALLSVEMEQWDAAQAAISRIPVGRRTADMNELADQITLTVQIKIAAAMARRGQRQEALALLDRLQPMATRSPDRMATLASAYVDAGDSQRALTMMRDVINQTPTPSADLMLQYANLLLKTGNDAQVNSILRGLQNQRMSVATRKRYDDVLYQYRIRQADLLREAGDLAGAYETLAPALASRPDDVGAVSALARMYATSGDNAKAFELYKPLLQRQPNDPQMLLNAADAAVLAHDNGYAERALEQYEKLQNFDPQSLEQAARIYRSMGKSSKATDLLRKAVGIEQSEQKRSLASQMATSNTPGNPFAGTSSQRFKEGRAALDTIPAPTQALLESSSYTSSSSVPLPADLYADPLTRSRAPAGSTVAVVPGVRLGGDTANPFAPSGTVNVAVEQVSSAQRALDSILQERSGYVTQGVTIRSNDSESGLSKLTDVEAPLEVNIPVGDDRYSVRVTPVSLTAGRVGTDAAERFGSGGESADGIGSQRDQGVGVSVGYARPDEGIKADIGTTPMGFKYSTMAGGVSVDRPLESNSNVRYGVNVSRRPVVDSVTSFAGTTDGRTGQSWGGVTANGGRGQLSYDDQEVGAYGYGSWHKLVGHNVESNSRTELGGGVYWYLQNVEDSKLTLGLSATSLSFENNQDFFTYGHGGYFSPQSYFALGVPVTWSQRNDRLTYQLKGSVGVQHFEQDAADYFPNDKNLQAASGKRYSGQNKTGIGYSLSAAGEYKFGSNFFLGGNLGLDNAQDYKQYTGALYLRYMFEDMNGAMELPVSPYRSPYSN</sequence>
<reference evidence="10 11" key="1">
    <citation type="submission" date="2019-10" db="EMBL/GenBank/DDBJ databases">
        <title>Evaluation of single-gene subtyping targets for Pseudomonas.</title>
        <authorList>
            <person name="Reichler S.J."/>
            <person name="Orsi R.H."/>
            <person name="Wiedmann M."/>
            <person name="Martin N.H."/>
            <person name="Murphy S.I."/>
        </authorList>
    </citation>
    <scope>NUCLEOTIDE SEQUENCE [LARGE SCALE GENOMIC DNA]</scope>
    <source>
        <strain evidence="10 11">FSL R10-3254</strain>
    </source>
</reference>
<dbReference type="InterPro" id="IPR008410">
    <property type="entry name" value="BCSC_C"/>
</dbReference>
<dbReference type="PANTHER" id="PTHR44858">
    <property type="entry name" value="TETRATRICOPEPTIDE REPEAT PROTEIN 6"/>
    <property type="match status" value="1"/>
</dbReference>
<keyword evidence="3 8" id="KW-0732">Signal</keyword>
<evidence type="ECO:0000313" key="11">
    <source>
        <dbReference type="Proteomes" id="UP000489190"/>
    </source>
</evidence>
<organism evidence="10 11">
    <name type="scientific">Pseudomonas helleri</name>
    <dbReference type="NCBI Taxonomy" id="1608996"/>
    <lineage>
        <taxon>Bacteria</taxon>
        <taxon>Pseudomonadati</taxon>
        <taxon>Pseudomonadota</taxon>
        <taxon>Gammaproteobacteria</taxon>
        <taxon>Pseudomonadales</taxon>
        <taxon>Pseudomonadaceae</taxon>
        <taxon>Pseudomonas</taxon>
    </lineage>
</organism>
<evidence type="ECO:0000256" key="3">
    <source>
        <dbReference type="ARBA" id="ARBA00022729"/>
    </source>
</evidence>
<keyword evidence="6" id="KW-0135">Cellulose biosynthesis</keyword>
<evidence type="ECO:0000256" key="5">
    <source>
        <dbReference type="ARBA" id="ARBA00022803"/>
    </source>
</evidence>
<dbReference type="EMBL" id="WIWI01000052">
    <property type="protein sequence ID" value="MQT91106.1"/>
    <property type="molecule type" value="Genomic_DNA"/>
</dbReference>
<dbReference type="PROSITE" id="PS50005">
    <property type="entry name" value="TPR"/>
    <property type="match status" value="1"/>
</dbReference>
<dbReference type="OrthoDB" id="174989at2"/>
<feature type="chain" id="PRO_5043489662" evidence="8">
    <location>
        <begin position="24"/>
        <end position="1310"/>
    </location>
</feature>
<dbReference type="SMART" id="SM00028">
    <property type="entry name" value="TPR"/>
    <property type="match status" value="10"/>
</dbReference>
<dbReference type="Proteomes" id="UP000489190">
    <property type="component" value="Unassembled WGS sequence"/>
</dbReference>